<feature type="region of interest" description="Disordered" evidence="1">
    <location>
        <begin position="81"/>
        <end position="108"/>
    </location>
</feature>
<comment type="caution">
    <text evidence="4">The sequence shown here is derived from an EMBL/GenBank/DDBJ whole genome shotgun (WGS) entry which is preliminary data.</text>
</comment>
<keyword evidence="2" id="KW-0732">Signal</keyword>
<evidence type="ECO:0000313" key="5">
    <source>
        <dbReference type="Proteomes" id="UP000285123"/>
    </source>
</evidence>
<evidence type="ECO:0000259" key="3">
    <source>
        <dbReference type="Pfam" id="PF13488"/>
    </source>
</evidence>
<evidence type="ECO:0000256" key="1">
    <source>
        <dbReference type="SAM" id="MobiDB-lite"/>
    </source>
</evidence>
<dbReference type="RefSeq" id="WP_221177998.1">
    <property type="nucleotide sequence ID" value="NZ_AYKF01000125.1"/>
</dbReference>
<name>A0A423PG86_9GAMM</name>
<protein>
    <recommendedName>
        <fullName evidence="3">Glycine zipper domain-containing protein</fullName>
    </recommendedName>
</protein>
<feature type="chain" id="PRO_5019400519" description="Glycine zipper domain-containing protein" evidence="2">
    <location>
        <begin position="26"/>
        <end position="108"/>
    </location>
</feature>
<dbReference type="Proteomes" id="UP000285123">
    <property type="component" value="Unassembled WGS sequence"/>
</dbReference>
<gene>
    <name evidence="4" type="ORF">SAHL_15600</name>
</gene>
<reference evidence="4 5" key="1">
    <citation type="submission" date="2013-10" db="EMBL/GenBank/DDBJ databases">
        <title>Salinisphaera halophila YIM 95161 Genome Sequencing.</title>
        <authorList>
            <person name="Lai Q."/>
            <person name="Li C."/>
            <person name="Shao Z."/>
        </authorList>
    </citation>
    <scope>NUCLEOTIDE SEQUENCE [LARGE SCALE GENOMIC DNA]</scope>
    <source>
        <strain evidence="4 5">YIM 95161</strain>
    </source>
</reference>
<feature type="domain" description="Glycine zipper" evidence="3">
    <location>
        <begin position="36"/>
        <end position="73"/>
    </location>
</feature>
<proteinExistence type="predicted"/>
<accession>A0A423PG86</accession>
<dbReference type="EMBL" id="AYKF01000125">
    <property type="protein sequence ID" value="ROO24608.1"/>
    <property type="molecule type" value="Genomic_DNA"/>
</dbReference>
<sequence>MTHTIRNTLAAATLFAGMGSAPAMAFDDDTLDAALGGGIGGALGSAIGNELGGRTGALIGGAAGAAGGTMITHDGDDVYGDRGWRGRDHDRDRRGYGGHRGYGYRYDD</sequence>
<dbReference type="Pfam" id="PF13488">
    <property type="entry name" value="Gly-zipper_Omp"/>
    <property type="match status" value="1"/>
</dbReference>
<dbReference type="AlphaFoldDB" id="A0A423PG86"/>
<evidence type="ECO:0000313" key="4">
    <source>
        <dbReference type="EMBL" id="ROO24608.1"/>
    </source>
</evidence>
<organism evidence="4 5">
    <name type="scientific">Salinisphaera orenii YIM 95161</name>
    <dbReference type="NCBI Taxonomy" id="1051139"/>
    <lineage>
        <taxon>Bacteria</taxon>
        <taxon>Pseudomonadati</taxon>
        <taxon>Pseudomonadota</taxon>
        <taxon>Gammaproteobacteria</taxon>
        <taxon>Salinisphaerales</taxon>
        <taxon>Salinisphaeraceae</taxon>
        <taxon>Salinisphaera</taxon>
    </lineage>
</organism>
<dbReference type="InterPro" id="IPR039567">
    <property type="entry name" value="Gly-zipper"/>
</dbReference>
<feature type="compositionally biased region" description="Basic and acidic residues" evidence="1">
    <location>
        <begin position="81"/>
        <end position="95"/>
    </location>
</feature>
<feature type="signal peptide" evidence="2">
    <location>
        <begin position="1"/>
        <end position="25"/>
    </location>
</feature>
<evidence type="ECO:0000256" key="2">
    <source>
        <dbReference type="SAM" id="SignalP"/>
    </source>
</evidence>